<gene>
    <name evidence="1" type="ORF">JQC75_15400</name>
</gene>
<sequence length="170" mass="18746">MNRRKFLLTALGGTAALALGVSLYQPQLDLEVDGDKPHRILFSLLLPVLLDGALPEMSVPRDAAVNRTLDAIEATISVLPASQRDELEQLLNLLENRLGLLLLTGNMTPLLLRSPAELANQLESWRESGLALFNQAYLGLRELVMASFYSCPEHWSLLNYAKPELPGIKS</sequence>
<protein>
    <submittedName>
        <fullName evidence="1">TAT leader-containing periplasmic protein</fullName>
    </submittedName>
</protein>
<dbReference type="RefSeq" id="WP_203324914.1">
    <property type="nucleotide sequence ID" value="NZ_CP069213.1"/>
</dbReference>
<dbReference type="Proteomes" id="UP000596252">
    <property type="component" value="Chromosome"/>
</dbReference>
<accession>A0ABX7G1T1</accession>
<reference evidence="1 2" key="1">
    <citation type="journal article" date="2012" name="Antonie Van Leeuwenhoek">
        <title>Shewanella litorisediminis sp. nov., a gammaproteobacterium isolated from a tidal flat sediment.</title>
        <authorList>
            <person name="Lee M.H."/>
            <person name="Yoon J.H."/>
        </authorList>
    </citation>
    <scope>NUCLEOTIDE SEQUENCE [LARGE SCALE GENOMIC DNA]</scope>
    <source>
        <strain evidence="1 2">SMK1-12</strain>
    </source>
</reference>
<proteinExistence type="predicted"/>
<organism evidence="1 2">
    <name type="scientific">Shewanella litorisediminis</name>
    <dbReference type="NCBI Taxonomy" id="1173586"/>
    <lineage>
        <taxon>Bacteria</taxon>
        <taxon>Pseudomonadati</taxon>
        <taxon>Pseudomonadota</taxon>
        <taxon>Gammaproteobacteria</taxon>
        <taxon>Alteromonadales</taxon>
        <taxon>Shewanellaceae</taxon>
        <taxon>Shewanella</taxon>
    </lineage>
</organism>
<name>A0ABX7G1T1_9GAMM</name>
<evidence type="ECO:0000313" key="2">
    <source>
        <dbReference type="Proteomes" id="UP000596252"/>
    </source>
</evidence>
<evidence type="ECO:0000313" key="1">
    <source>
        <dbReference type="EMBL" id="QRH01227.1"/>
    </source>
</evidence>
<keyword evidence="2" id="KW-1185">Reference proteome</keyword>
<dbReference type="EMBL" id="CP069213">
    <property type="protein sequence ID" value="QRH01227.1"/>
    <property type="molecule type" value="Genomic_DNA"/>
</dbReference>